<accession>A0ABM7PUX3</accession>
<comment type="catalytic activity">
    <reaction evidence="5">
        <text>L-methionyl-tRNA(fMet) + (6R)-10-formyltetrahydrofolate = N-formyl-L-methionyl-tRNA(fMet) + (6S)-5,6,7,8-tetrahydrofolate + H(+)</text>
        <dbReference type="Rhea" id="RHEA:24380"/>
        <dbReference type="Rhea" id="RHEA-COMP:9952"/>
        <dbReference type="Rhea" id="RHEA-COMP:9953"/>
        <dbReference type="ChEBI" id="CHEBI:15378"/>
        <dbReference type="ChEBI" id="CHEBI:57453"/>
        <dbReference type="ChEBI" id="CHEBI:78530"/>
        <dbReference type="ChEBI" id="CHEBI:78844"/>
        <dbReference type="ChEBI" id="CHEBI:195366"/>
        <dbReference type="EC" id="2.1.2.9"/>
    </reaction>
</comment>
<dbReference type="Proteomes" id="UP001319861">
    <property type="component" value="Chromosome"/>
</dbReference>
<dbReference type="Pfam" id="PF02911">
    <property type="entry name" value="Formyl_trans_C"/>
    <property type="match status" value="1"/>
</dbReference>
<dbReference type="PANTHER" id="PTHR11138">
    <property type="entry name" value="METHIONYL-TRNA FORMYLTRANSFERASE"/>
    <property type="match status" value="1"/>
</dbReference>
<evidence type="ECO:0000256" key="5">
    <source>
        <dbReference type="HAMAP-Rule" id="MF_00182"/>
    </source>
</evidence>
<evidence type="ECO:0000259" key="7">
    <source>
        <dbReference type="Pfam" id="PF02911"/>
    </source>
</evidence>
<dbReference type="SUPFAM" id="SSF53328">
    <property type="entry name" value="Formyltransferase"/>
    <property type="match status" value="1"/>
</dbReference>
<evidence type="ECO:0000259" key="6">
    <source>
        <dbReference type="Pfam" id="PF00551"/>
    </source>
</evidence>
<evidence type="ECO:0000256" key="2">
    <source>
        <dbReference type="ARBA" id="ARBA00012261"/>
    </source>
</evidence>
<keyword evidence="3 5" id="KW-0808">Transferase</keyword>
<reference evidence="8 9" key="1">
    <citation type="journal article" date="2021" name="J. Biosci. Bioeng.">
        <title>Identification and characterization of a chc gene cluster responsible for the aromatization pathway of cyclohexanecarboxylate degradation in Sinomonas cyclohexanicum ATCC 51369.</title>
        <authorList>
            <person name="Yamamoto T."/>
            <person name="Hasegawa Y."/>
            <person name="Lau P.C.K."/>
            <person name="Iwaki H."/>
        </authorList>
    </citation>
    <scope>NUCLEOTIDE SEQUENCE [LARGE SCALE GENOMIC DNA]</scope>
    <source>
        <strain evidence="8 9">ATCC 51369</strain>
    </source>
</reference>
<organism evidence="8 9">
    <name type="scientific">Sinomonas cyclohexanicum</name>
    <name type="common">Corynebacterium cyclohexanicum</name>
    <dbReference type="NCBI Taxonomy" id="322009"/>
    <lineage>
        <taxon>Bacteria</taxon>
        <taxon>Bacillati</taxon>
        <taxon>Actinomycetota</taxon>
        <taxon>Actinomycetes</taxon>
        <taxon>Micrococcales</taxon>
        <taxon>Micrococcaceae</taxon>
        <taxon>Sinomonas</taxon>
    </lineage>
</organism>
<proteinExistence type="inferred from homology"/>
<protein>
    <recommendedName>
        <fullName evidence="2 5">Methionyl-tRNA formyltransferase</fullName>
        <ecNumber evidence="2 5">2.1.2.9</ecNumber>
    </recommendedName>
</protein>
<dbReference type="EMBL" id="AP024525">
    <property type="protein sequence ID" value="BCT76055.1"/>
    <property type="molecule type" value="Genomic_DNA"/>
</dbReference>
<dbReference type="HAMAP" id="MF_00182">
    <property type="entry name" value="Formyl_trans"/>
    <property type="match status" value="1"/>
</dbReference>
<dbReference type="RefSeq" id="WP_229232712.1">
    <property type="nucleotide sequence ID" value="NZ_AP024525.1"/>
</dbReference>
<dbReference type="InterPro" id="IPR005794">
    <property type="entry name" value="Fmt"/>
</dbReference>
<feature type="domain" description="Formyl transferase C-terminal" evidence="7">
    <location>
        <begin position="201"/>
        <end position="297"/>
    </location>
</feature>
<feature type="binding site" evidence="5">
    <location>
        <begin position="108"/>
        <end position="111"/>
    </location>
    <ligand>
        <name>(6S)-5,6,7,8-tetrahydrofolate</name>
        <dbReference type="ChEBI" id="CHEBI:57453"/>
    </ligand>
</feature>
<dbReference type="Gene3D" id="3.40.50.12230">
    <property type="match status" value="1"/>
</dbReference>
<evidence type="ECO:0000256" key="3">
    <source>
        <dbReference type="ARBA" id="ARBA00022679"/>
    </source>
</evidence>
<gene>
    <name evidence="5 8" type="primary">fmt</name>
    <name evidence="8" type="ORF">SCMU_18970</name>
</gene>
<dbReference type="InterPro" id="IPR011034">
    <property type="entry name" value="Formyl_transferase-like_C_sf"/>
</dbReference>
<dbReference type="InterPro" id="IPR002376">
    <property type="entry name" value="Formyl_transf_N"/>
</dbReference>
<dbReference type="InterPro" id="IPR005793">
    <property type="entry name" value="Formyl_trans_C"/>
</dbReference>
<keyword evidence="9" id="KW-1185">Reference proteome</keyword>
<feature type="domain" description="Formyl transferase N-terminal" evidence="6">
    <location>
        <begin position="1"/>
        <end position="179"/>
    </location>
</feature>
<dbReference type="EC" id="2.1.2.9" evidence="2 5"/>
<dbReference type="SUPFAM" id="SSF50486">
    <property type="entry name" value="FMT C-terminal domain-like"/>
    <property type="match status" value="1"/>
</dbReference>
<dbReference type="CDD" id="cd08704">
    <property type="entry name" value="Met_tRNA_FMT_C"/>
    <property type="match status" value="1"/>
</dbReference>
<comment type="function">
    <text evidence="5">Attaches a formyl group to the free amino group of methionyl-tRNA(fMet). The formyl group appears to play a dual role in the initiator identity of N-formylmethionyl-tRNA by promoting its recognition by IF2 and preventing the misappropriation of this tRNA by the elongation apparatus.</text>
</comment>
<dbReference type="Pfam" id="PF00551">
    <property type="entry name" value="Formyl_trans_N"/>
    <property type="match status" value="1"/>
</dbReference>
<dbReference type="InterPro" id="IPR044135">
    <property type="entry name" value="Met-tRNA-FMT_C"/>
</dbReference>
<name>A0ABM7PUX3_SINCY</name>
<evidence type="ECO:0000313" key="8">
    <source>
        <dbReference type="EMBL" id="BCT76055.1"/>
    </source>
</evidence>
<evidence type="ECO:0000256" key="1">
    <source>
        <dbReference type="ARBA" id="ARBA00010699"/>
    </source>
</evidence>
<dbReference type="InterPro" id="IPR036477">
    <property type="entry name" value="Formyl_transf_N_sf"/>
</dbReference>
<dbReference type="PANTHER" id="PTHR11138:SF5">
    <property type="entry name" value="METHIONYL-TRNA FORMYLTRANSFERASE, MITOCHONDRIAL"/>
    <property type="match status" value="1"/>
</dbReference>
<dbReference type="InterPro" id="IPR041711">
    <property type="entry name" value="Met-tRNA-FMT_N"/>
</dbReference>
<keyword evidence="4 5" id="KW-0648">Protein biosynthesis</keyword>
<dbReference type="CDD" id="cd08646">
    <property type="entry name" value="FMT_core_Met-tRNA-FMT_N"/>
    <property type="match status" value="1"/>
</dbReference>
<sequence length="306" mass="31782">MRIVFAGTPEVAVPSLDRLVAAGFTVVGVLTRPDAPVGRKRVLTPSPVAARAEALGLPVVKAARITPDVVSTLAGWAPDAAAIVAYGGIVPPAALAVPAHGWVNLHFSLLPAWRGAAPLQYSVIHGDDVVGASTFRLEEGLDTGPVYGTLALTPGPEATSGGLLSELATSGAELLVQTLSGIDEGRLEPRPQAGEPTFAPKLTLEDGRLDWVLPAVALHRRARGVTPEPGAWTMLDGQRFKLEPPRLRPDVEGIPPGRLAWAGKAVLVGTGTHALELTRVQPAGKKMMLAADWARGAGEIEGTVLG</sequence>
<evidence type="ECO:0000256" key="4">
    <source>
        <dbReference type="ARBA" id="ARBA00022917"/>
    </source>
</evidence>
<comment type="similarity">
    <text evidence="1 5">Belongs to the Fmt family.</text>
</comment>
<evidence type="ECO:0000313" key="9">
    <source>
        <dbReference type="Proteomes" id="UP001319861"/>
    </source>
</evidence>